<evidence type="ECO:0000313" key="1">
    <source>
        <dbReference type="EMBL" id="SFQ38542.1"/>
    </source>
</evidence>
<keyword evidence="1" id="KW-0167">Capsid protein</keyword>
<keyword evidence="1" id="KW-0946">Virion</keyword>
<keyword evidence="2" id="KW-1185">Reference proteome</keyword>
<gene>
    <name evidence="1" type="ORF">SAMN05421670_1867</name>
</gene>
<dbReference type="EMBL" id="FOXU01000002">
    <property type="protein sequence ID" value="SFQ38542.1"/>
    <property type="molecule type" value="Genomic_DNA"/>
</dbReference>
<organism evidence="1 2">
    <name type="scientific">Psychrobacillus psychrotolerans</name>
    <dbReference type="NCBI Taxonomy" id="126156"/>
    <lineage>
        <taxon>Bacteria</taxon>
        <taxon>Bacillati</taxon>
        <taxon>Bacillota</taxon>
        <taxon>Bacilli</taxon>
        <taxon>Bacillales</taxon>
        <taxon>Bacillaceae</taxon>
        <taxon>Psychrobacillus</taxon>
    </lineage>
</organism>
<dbReference type="RefSeq" id="WP_245762657.1">
    <property type="nucleotide sequence ID" value="NZ_FOXU01000002.1"/>
</dbReference>
<protein>
    <submittedName>
        <fullName evidence="1">Spore coat protein Z</fullName>
    </submittedName>
</protein>
<dbReference type="AlphaFoldDB" id="A0A1I5Y2R9"/>
<dbReference type="STRING" id="126156.SAMN05421670_1867"/>
<dbReference type="InterPro" id="IPR019593">
    <property type="entry name" value="Spore_coat_protein_Z/Y"/>
</dbReference>
<dbReference type="Pfam" id="PF10612">
    <property type="entry name" value="Spore-coat_CotZ"/>
    <property type="match status" value="1"/>
</dbReference>
<dbReference type="Proteomes" id="UP000198734">
    <property type="component" value="Unassembled WGS sequence"/>
</dbReference>
<name>A0A1I5Y2R9_9BACI</name>
<accession>A0A1I5Y2R9</accession>
<reference evidence="2" key="1">
    <citation type="submission" date="2016-10" db="EMBL/GenBank/DDBJ databases">
        <authorList>
            <person name="Varghese N."/>
            <person name="Submissions S."/>
        </authorList>
    </citation>
    <scope>NUCLEOTIDE SEQUENCE [LARGE SCALE GENOMIC DNA]</scope>
    <source>
        <strain evidence="2">DSM 11706</strain>
    </source>
</reference>
<sequence>MSKELNNERKSNHCICDALLELKILQDLLQNSQTKFFGSLLAKIVGTDTIPFLLVTQKGDLLSLHSAMEDIETNYFRIESVDLENSSATLSLLRPLDIEGNLTTSPCDVVRLEKTSICKTVDVTCICAIQPLDTEMLKRKIIIEPKW</sequence>
<proteinExistence type="predicted"/>
<evidence type="ECO:0000313" key="2">
    <source>
        <dbReference type="Proteomes" id="UP000198734"/>
    </source>
</evidence>